<accession>A0A4Y2GRG1</accession>
<dbReference type="AlphaFoldDB" id="A0A4Y2GRG1"/>
<protein>
    <submittedName>
        <fullName evidence="1">Uncharacterized protein</fullName>
    </submittedName>
</protein>
<gene>
    <name evidence="1" type="ORF">AVEN_252702_1</name>
</gene>
<proteinExistence type="predicted"/>
<dbReference type="EMBL" id="BGPR01001496">
    <property type="protein sequence ID" value="GBM55336.1"/>
    <property type="molecule type" value="Genomic_DNA"/>
</dbReference>
<sequence>MLPSKRGFNLRKALLSSLASFRVPLKRDFKLLRLRSDFSPDGIPTTTSHLADFHSLFVLSSQNIQFSCEVNGRLYVEERFSLPVFQKSWSGTAVNVPFKAR</sequence>
<keyword evidence="2" id="KW-1185">Reference proteome</keyword>
<name>A0A4Y2GRG1_ARAVE</name>
<reference evidence="1 2" key="1">
    <citation type="journal article" date="2019" name="Sci. Rep.">
        <title>Orb-weaving spider Araneus ventricosus genome elucidates the spidroin gene catalogue.</title>
        <authorList>
            <person name="Kono N."/>
            <person name="Nakamura H."/>
            <person name="Ohtoshi R."/>
            <person name="Moran D.A.P."/>
            <person name="Shinohara A."/>
            <person name="Yoshida Y."/>
            <person name="Fujiwara M."/>
            <person name="Mori M."/>
            <person name="Tomita M."/>
            <person name="Arakawa K."/>
        </authorList>
    </citation>
    <scope>NUCLEOTIDE SEQUENCE [LARGE SCALE GENOMIC DNA]</scope>
</reference>
<comment type="caution">
    <text evidence="1">The sequence shown here is derived from an EMBL/GenBank/DDBJ whole genome shotgun (WGS) entry which is preliminary data.</text>
</comment>
<evidence type="ECO:0000313" key="2">
    <source>
        <dbReference type="Proteomes" id="UP000499080"/>
    </source>
</evidence>
<dbReference type="Proteomes" id="UP000499080">
    <property type="component" value="Unassembled WGS sequence"/>
</dbReference>
<organism evidence="1 2">
    <name type="scientific">Araneus ventricosus</name>
    <name type="common">Orbweaver spider</name>
    <name type="synonym">Epeira ventricosa</name>
    <dbReference type="NCBI Taxonomy" id="182803"/>
    <lineage>
        <taxon>Eukaryota</taxon>
        <taxon>Metazoa</taxon>
        <taxon>Ecdysozoa</taxon>
        <taxon>Arthropoda</taxon>
        <taxon>Chelicerata</taxon>
        <taxon>Arachnida</taxon>
        <taxon>Araneae</taxon>
        <taxon>Araneomorphae</taxon>
        <taxon>Entelegynae</taxon>
        <taxon>Araneoidea</taxon>
        <taxon>Araneidae</taxon>
        <taxon>Araneus</taxon>
    </lineage>
</organism>
<evidence type="ECO:0000313" key="1">
    <source>
        <dbReference type="EMBL" id="GBM55336.1"/>
    </source>
</evidence>